<keyword evidence="2" id="KW-1185">Reference proteome</keyword>
<protein>
    <submittedName>
        <fullName evidence="1">GMC oxidoreductase-domain-containing protein</fullName>
    </submittedName>
</protein>
<reference evidence="1" key="1">
    <citation type="submission" date="2021-02" db="EMBL/GenBank/DDBJ databases">
        <authorList>
            <consortium name="DOE Joint Genome Institute"/>
            <person name="Ahrendt S."/>
            <person name="Looney B.P."/>
            <person name="Miyauchi S."/>
            <person name="Morin E."/>
            <person name="Drula E."/>
            <person name="Courty P.E."/>
            <person name="Chicoki N."/>
            <person name="Fauchery L."/>
            <person name="Kohler A."/>
            <person name="Kuo A."/>
            <person name="Labutti K."/>
            <person name="Pangilinan J."/>
            <person name="Lipzen A."/>
            <person name="Riley R."/>
            <person name="Andreopoulos W."/>
            <person name="He G."/>
            <person name="Johnson J."/>
            <person name="Barry K.W."/>
            <person name="Grigoriev I.V."/>
            <person name="Nagy L."/>
            <person name="Hibbett D."/>
            <person name="Henrissat B."/>
            <person name="Matheny P.B."/>
            <person name="Labbe J."/>
            <person name="Martin F."/>
        </authorList>
    </citation>
    <scope>NUCLEOTIDE SEQUENCE</scope>
    <source>
        <strain evidence="1">EC-137</strain>
    </source>
</reference>
<sequence>MAAFGRNPIDIAPFNTTADPSAGHNTGHYQLAFADFYAGEAAVPPSTGGYFTIITIVRQPASVGNITLSSISPFEQPLINANLLGEYYDVATMREALKAAIRVAQSPALSDGFIAAPFGALAEAVAAGATDGALEAFARNFSGTSLQPSGSTRMTRVGGTDGVLDPTLKVVGTIGLRVVDAGSMPFGPSASCQAGVYVLAERAADIIKADALP</sequence>
<organism evidence="1 2">
    <name type="scientific">Vararia minispora EC-137</name>
    <dbReference type="NCBI Taxonomy" id="1314806"/>
    <lineage>
        <taxon>Eukaryota</taxon>
        <taxon>Fungi</taxon>
        <taxon>Dikarya</taxon>
        <taxon>Basidiomycota</taxon>
        <taxon>Agaricomycotina</taxon>
        <taxon>Agaricomycetes</taxon>
        <taxon>Russulales</taxon>
        <taxon>Lachnocladiaceae</taxon>
        <taxon>Vararia</taxon>
    </lineage>
</organism>
<dbReference type="Proteomes" id="UP000814128">
    <property type="component" value="Unassembled WGS sequence"/>
</dbReference>
<name>A0ACB8Q8G3_9AGAM</name>
<comment type="caution">
    <text evidence="1">The sequence shown here is derived from an EMBL/GenBank/DDBJ whole genome shotgun (WGS) entry which is preliminary data.</text>
</comment>
<evidence type="ECO:0000313" key="1">
    <source>
        <dbReference type="EMBL" id="KAI0028093.1"/>
    </source>
</evidence>
<dbReference type="EMBL" id="MU273794">
    <property type="protein sequence ID" value="KAI0028093.1"/>
    <property type="molecule type" value="Genomic_DNA"/>
</dbReference>
<accession>A0ACB8Q8G3</accession>
<evidence type="ECO:0000313" key="2">
    <source>
        <dbReference type="Proteomes" id="UP000814128"/>
    </source>
</evidence>
<reference evidence="1" key="2">
    <citation type="journal article" date="2022" name="New Phytol.">
        <title>Evolutionary transition to the ectomycorrhizal habit in the genomes of a hyperdiverse lineage of mushroom-forming fungi.</title>
        <authorList>
            <person name="Looney B."/>
            <person name="Miyauchi S."/>
            <person name="Morin E."/>
            <person name="Drula E."/>
            <person name="Courty P.E."/>
            <person name="Kohler A."/>
            <person name="Kuo A."/>
            <person name="LaButti K."/>
            <person name="Pangilinan J."/>
            <person name="Lipzen A."/>
            <person name="Riley R."/>
            <person name="Andreopoulos W."/>
            <person name="He G."/>
            <person name="Johnson J."/>
            <person name="Nolan M."/>
            <person name="Tritt A."/>
            <person name="Barry K.W."/>
            <person name="Grigoriev I.V."/>
            <person name="Nagy L.G."/>
            <person name="Hibbett D."/>
            <person name="Henrissat B."/>
            <person name="Matheny P.B."/>
            <person name="Labbe J."/>
            <person name="Martin F.M."/>
        </authorList>
    </citation>
    <scope>NUCLEOTIDE SEQUENCE</scope>
    <source>
        <strain evidence="1">EC-137</strain>
    </source>
</reference>
<proteinExistence type="predicted"/>
<gene>
    <name evidence="1" type="ORF">K488DRAFT_74046</name>
</gene>